<evidence type="ECO:0000256" key="1">
    <source>
        <dbReference type="SAM" id="MobiDB-lite"/>
    </source>
</evidence>
<gene>
    <name evidence="3" type="ORF">PMH09_19540</name>
</gene>
<evidence type="ECO:0008006" key="5">
    <source>
        <dbReference type="Google" id="ProtNLM"/>
    </source>
</evidence>
<dbReference type="Proteomes" id="UP001232992">
    <property type="component" value="Unassembled WGS sequence"/>
</dbReference>
<feature type="compositionally biased region" description="Basic and acidic residues" evidence="1">
    <location>
        <begin position="38"/>
        <end position="50"/>
    </location>
</feature>
<proteinExistence type="predicted"/>
<evidence type="ECO:0000313" key="3">
    <source>
        <dbReference type="EMBL" id="MDJ1185384.1"/>
    </source>
</evidence>
<organism evidence="3 4">
    <name type="scientific">Roseofilum casamattae BLCC-M143</name>
    <dbReference type="NCBI Taxonomy" id="3022442"/>
    <lineage>
        <taxon>Bacteria</taxon>
        <taxon>Bacillati</taxon>
        <taxon>Cyanobacteriota</taxon>
        <taxon>Cyanophyceae</taxon>
        <taxon>Desertifilales</taxon>
        <taxon>Desertifilaceae</taxon>
        <taxon>Roseofilum</taxon>
        <taxon>Roseofilum casamattae</taxon>
    </lineage>
</organism>
<keyword evidence="2" id="KW-0732">Signal</keyword>
<evidence type="ECO:0000256" key="2">
    <source>
        <dbReference type="SAM" id="SignalP"/>
    </source>
</evidence>
<feature type="signal peptide" evidence="2">
    <location>
        <begin position="1"/>
        <end position="30"/>
    </location>
</feature>
<dbReference type="EMBL" id="JAQOSQ010000032">
    <property type="protein sequence ID" value="MDJ1185384.1"/>
    <property type="molecule type" value="Genomic_DNA"/>
</dbReference>
<comment type="caution">
    <text evidence="3">The sequence shown here is derived from an EMBL/GenBank/DDBJ whole genome shotgun (WGS) entry which is preliminary data.</text>
</comment>
<accession>A0ABT7C1R1</accession>
<feature type="region of interest" description="Disordered" evidence="1">
    <location>
        <begin position="183"/>
        <end position="203"/>
    </location>
</feature>
<feature type="region of interest" description="Disordered" evidence="1">
    <location>
        <begin position="28"/>
        <end position="51"/>
    </location>
</feature>
<protein>
    <recommendedName>
        <fullName evidence="5">DUF4399 domain-containing protein</fullName>
    </recommendedName>
</protein>
<evidence type="ECO:0000313" key="4">
    <source>
        <dbReference type="Proteomes" id="UP001232992"/>
    </source>
</evidence>
<reference evidence="3 4" key="1">
    <citation type="submission" date="2023-01" db="EMBL/GenBank/DDBJ databases">
        <title>Novel diversity within Roseofilum (Cyanobacteria; Desertifilaceae) from marine benthic mats with descriptions of four novel species.</title>
        <authorList>
            <person name="Wang Y."/>
            <person name="Berthold D.E."/>
            <person name="Hu J."/>
            <person name="Lefler F.W."/>
            <person name="Laughinghouse H.D. IV."/>
        </authorList>
    </citation>
    <scope>NUCLEOTIDE SEQUENCE [LARGE SCALE GENOMIC DNA]</scope>
    <source>
        <strain evidence="3 4">BLCC-M143</strain>
    </source>
</reference>
<name>A0ABT7C1R1_9CYAN</name>
<keyword evidence="4" id="KW-1185">Reference proteome</keyword>
<feature type="chain" id="PRO_5045565217" description="DUF4399 domain-containing protein" evidence="2">
    <location>
        <begin position="31"/>
        <end position="203"/>
    </location>
</feature>
<sequence length="203" mass="22254">MNRNQLLPLLVAIASLSLPIALTTSSPVRAGGHSHSGGHSEGHSEGHAHGVLDIPAGQPVPEIKLTAYPDAVRGWNLNIQVKNFKFAPHHASQVHIPGEGHAHLLVNGKKVTRIYGDWYYIKELPPGSNQVTVALSTNNHQDLRSEGKLLMDTITIQPTFRTTKCSIENETKCREYFPGKKLENQEKSSENRGNFMAQSPVSV</sequence>
<dbReference type="RefSeq" id="WP_283760027.1">
    <property type="nucleotide sequence ID" value="NZ_JAQOSQ010000032.1"/>
</dbReference>